<dbReference type="InterPro" id="IPR018973">
    <property type="entry name" value="MZB"/>
</dbReference>
<feature type="domain" description="MrfA-like Zn-binding" evidence="1">
    <location>
        <begin position="489"/>
        <end position="590"/>
    </location>
</feature>
<evidence type="ECO:0000313" key="3">
    <source>
        <dbReference type="EMBL" id="QII14258.1"/>
    </source>
</evidence>
<dbReference type="Proteomes" id="UP000501926">
    <property type="component" value="Chromosome"/>
</dbReference>
<dbReference type="NCBIfam" id="NF038324">
    <property type="entry name" value="DrmB_fam"/>
    <property type="match status" value="1"/>
</dbReference>
<reference evidence="2" key="1">
    <citation type="journal article" date="2006" name="Nature">
        <title>Deciphering the evolution and metabolism of an anammox bacterium from a community genome.</title>
        <authorList>
            <person name="Strous M."/>
            <person name="Pelletier E."/>
            <person name="Mangenot S."/>
            <person name="Rattei T."/>
            <person name="Lehner A."/>
            <person name="Taylor M.W."/>
            <person name="Horn M."/>
            <person name="Daims H."/>
            <person name="Bartol-Mavel D."/>
            <person name="Wincker P."/>
            <person name="Barbe V."/>
            <person name="Fonknechten N."/>
            <person name="Vallenet D."/>
            <person name="Segurens B."/>
            <person name="Schenowitz-Truong C."/>
            <person name="Medigue C."/>
            <person name="Collingro A."/>
            <person name="Snel B."/>
            <person name="Dutilh B.E."/>
            <person name="OpDenCamp H.J.M."/>
            <person name="vanDerDrift C."/>
            <person name="Cirpus I."/>
            <person name="vanDePas-Schoonen K.T."/>
            <person name="Harhangi H.R."/>
            <person name="vanNiftrik L."/>
            <person name="Schmid M."/>
            <person name="Keltjens J."/>
            <person name="vanDeVossenberg J."/>
            <person name="Kartal B."/>
            <person name="Meier H."/>
            <person name="Frishman D."/>
            <person name="Huynen M.A."/>
            <person name="Mewes H."/>
            <person name="Weissenbach J."/>
            <person name="Jetten M.S.M."/>
            <person name="Wagner M."/>
            <person name="LePaslier D."/>
        </authorList>
    </citation>
    <scope>NUCLEOTIDE SEQUENCE</scope>
</reference>
<protein>
    <recommendedName>
        <fullName evidence="1">MrfA-like Zn-binding domain-containing protein</fullName>
    </recommendedName>
</protein>
<reference evidence="2" key="2">
    <citation type="submission" date="2006-01" db="EMBL/GenBank/DDBJ databases">
        <authorList>
            <person name="Genoscope"/>
        </authorList>
    </citation>
    <scope>NUCLEOTIDE SEQUENCE</scope>
</reference>
<dbReference type="EMBL" id="CP049055">
    <property type="protein sequence ID" value="QII14258.1"/>
    <property type="molecule type" value="Genomic_DNA"/>
</dbReference>
<organism evidence="2">
    <name type="scientific">Kuenenia stuttgartiensis</name>
    <dbReference type="NCBI Taxonomy" id="174633"/>
    <lineage>
        <taxon>Bacteria</taxon>
        <taxon>Pseudomonadati</taxon>
        <taxon>Planctomycetota</taxon>
        <taxon>Candidatus Brocadiia</taxon>
        <taxon>Candidatus Brocadiales</taxon>
        <taxon>Candidatus Brocadiaceae</taxon>
        <taxon>Candidatus Kuenenia</taxon>
    </lineage>
</organism>
<evidence type="ECO:0000313" key="2">
    <source>
        <dbReference type="EMBL" id="CAJ71263.1"/>
    </source>
</evidence>
<dbReference type="AlphaFoldDB" id="Q1PVL4"/>
<sequence length="626" mass="70364">MPAKKPIRRSQLISPWGVGQMINFPKDESLMVAGLDLWEEKFRTLSDLEEFKVIEERLAKRLGVRDFRLPPDFRDPGHGVTNPSLKIPFVRFPKWHYCTRCGHMENVSIFHSQKPTCSGVSFGSGRSCSSIAPNKRQRLIPVRFIAICPDGHIQDFPFMEWVHGATPTEGNHQLRLRAGRSSGSLSGIEITCGCGTHKTMAGAFNEAALHKIGVDCSGDRPWLGEEAERNNAQHCVQHLVVVQKGASNVYFSQIRSSIYLPQWEKSVDGRLIEVLEKNWGFLTRRMENGKFQRVTFELVAERNFSEDKIDYYTDKLLEAATKRLTGVSNSITDDSEENYRKMEYDAILSEAGGENQDFCVTKNMANIYADTETGGAISKGFTSIGLLHKLRETRAFVGFSRWIPDDGKSLEARKDFIKLGKSISWLPAIVVRGEGVFFEFNEKRLKEWSLKPEIIERIAKLSNNYTSERQKRGQEGRNITPQFVLIHTFAHLVINQFSYECGYGSSALRERIYCNLESESETMNGILIYTASGDSEGSMGGLVRQGKPGNLETIVYNAVENARWCSSDPICIDSHGQGPNSCNFAACHNCALLPETCCEESNMLLDRAMLIGDLDNPSIGYFNVVI</sequence>
<reference evidence="3 4" key="3">
    <citation type="submission" date="2020-02" db="EMBL/GenBank/DDBJ databases">
        <title>Newly sequenced genome of strain CSTR1 showed variability in Candidatus Kuenenia stuttgartiensis genomes.</title>
        <authorList>
            <person name="Ding C."/>
            <person name="Adrian L."/>
        </authorList>
    </citation>
    <scope>NUCLEOTIDE SEQUENCE [LARGE SCALE GENOMIC DNA]</scope>
    <source>
        <strain evidence="3 4">CSTR1</strain>
    </source>
</reference>
<name>Q1PVL4_KUEST</name>
<proteinExistence type="predicted"/>
<dbReference type="InterPro" id="IPR047721">
    <property type="entry name" value="DrmB"/>
</dbReference>
<dbReference type="RefSeq" id="WP_164995653.1">
    <property type="nucleotide sequence ID" value="NZ_CP049055.1"/>
</dbReference>
<evidence type="ECO:0000259" key="1">
    <source>
        <dbReference type="Pfam" id="PF09369"/>
    </source>
</evidence>
<gene>
    <name evidence="3" type="ORF">KsCSTR_48810</name>
    <name evidence="2" type="ORF">kustc0518</name>
</gene>
<dbReference type="Pfam" id="PF09369">
    <property type="entry name" value="MZB"/>
    <property type="match status" value="1"/>
</dbReference>
<accession>Q1PVL4</accession>
<dbReference type="EMBL" id="CT573073">
    <property type="protein sequence ID" value="CAJ71263.1"/>
    <property type="molecule type" value="Genomic_DNA"/>
</dbReference>
<evidence type="ECO:0000313" key="4">
    <source>
        <dbReference type="Proteomes" id="UP000501926"/>
    </source>
</evidence>